<dbReference type="EMBL" id="CP036269">
    <property type="protein sequence ID" value="QDT44149.1"/>
    <property type="molecule type" value="Genomic_DNA"/>
</dbReference>
<sequence length="160" mass="17575">MHRIGRAMLIWMTAAMLFLQTLCPMTLFGCCCQKFKPEEHSQTRCYRLTQTRPVSVVKQSSCCAHLATSTTANDKQPACRGKCGRSDSDCHCSRTNNTPALPDTNSGPLQEQQLLFEILAHPLAAPVTQPDHSEGSICLSHCPVAQYSKPAQILLCVSLI</sequence>
<dbReference type="AlphaFoldDB" id="A0A517RJW4"/>
<proteinExistence type="predicted"/>
<evidence type="ECO:0000313" key="1">
    <source>
        <dbReference type="EMBL" id="QDT44149.1"/>
    </source>
</evidence>
<dbReference type="KEGG" id="gaz:Pan241w_42550"/>
<organism evidence="1 2">
    <name type="scientific">Gimesia alba</name>
    <dbReference type="NCBI Taxonomy" id="2527973"/>
    <lineage>
        <taxon>Bacteria</taxon>
        <taxon>Pseudomonadati</taxon>
        <taxon>Planctomycetota</taxon>
        <taxon>Planctomycetia</taxon>
        <taxon>Planctomycetales</taxon>
        <taxon>Planctomycetaceae</taxon>
        <taxon>Gimesia</taxon>
    </lineage>
</organism>
<accession>A0A517RJW4</accession>
<name>A0A517RJW4_9PLAN</name>
<reference evidence="1 2" key="1">
    <citation type="submission" date="2019-02" db="EMBL/GenBank/DDBJ databases">
        <title>Deep-cultivation of Planctomycetes and their phenomic and genomic characterization uncovers novel biology.</title>
        <authorList>
            <person name="Wiegand S."/>
            <person name="Jogler M."/>
            <person name="Boedeker C."/>
            <person name="Pinto D."/>
            <person name="Vollmers J."/>
            <person name="Rivas-Marin E."/>
            <person name="Kohn T."/>
            <person name="Peeters S.H."/>
            <person name="Heuer A."/>
            <person name="Rast P."/>
            <person name="Oberbeckmann S."/>
            <person name="Bunk B."/>
            <person name="Jeske O."/>
            <person name="Meyerdierks A."/>
            <person name="Storesund J.E."/>
            <person name="Kallscheuer N."/>
            <person name="Luecker S."/>
            <person name="Lage O.M."/>
            <person name="Pohl T."/>
            <person name="Merkel B.J."/>
            <person name="Hornburger P."/>
            <person name="Mueller R.-W."/>
            <person name="Bruemmer F."/>
            <person name="Labrenz M."/>
            <person name="Spormann A.M."/>
            <person name="Op den Camp H."/>
            <person name="Overmann J."/>
            <person name="Amann R."/>
            <person name="Jetten M.S.M."/>
            <person name="Mascher T."/>
            <person name="Medema M.H."/>
            <person name="Devos D.P."/>
            <person name="Kaster A.-K."/>
            <person name="Ovreas L."/>
            <person name="Rohde M."/>
            <person name="Galperin M.Y."/>
            <person name="Jogler C."/>
        </authorList>
    </citation>
    <scope>NUCLEOTIDE SEQUENCE [LARGE SCALE GENOMIC DNA]</scope>
    <source>
        <strain evidence="1 2">Pan241w</strain>
    </source>
</reference>
<dbReference type="PROSITE" id="PS51257">
    <property type="entry name" value="PROKAR_LIPOPROTEIN"/>
    <property type="match status" value="1"/>
</dbReference>
<dbReference type="Proteomes" id="UP000317171">
    <property type="component" value="Chromosome"/>
</dbReference>
<dbReference type="OrthoDB" id="9825610at2"/>
<evidence type="ECO:0000313" key="2">
    <source>
        <dbReference type="Proteomes" id="UP000317171"/>
    </source>
</evidence>
<dbReference type="RefSeq" id="WP_145219367.1">
    <property type="nucleotide sequence ID" value="NZ_CP036269.1"/>
</dbReference>
<protein>
    <submittedName>
        <fullName evidence="1">Uncharacterized protein</fullName>
    </submittedName>
</protein>
<gene>
    <name evidence="1" type="ORF">Pan241w_42550</name>
</gene>
<keyword evidence="2" id="KW-1185">Reference proteome</keyword>